<gene>
    <name evidence="4" type="ORF">DV701_14715</name>
</gene>
<dbReference type="InterPro" id="IPR043129">
    <property type="entry name" value="ATPase_NBD"/>
</dbReference>
<dbReference type="GO" id="GO:0016462">
    <property type="term" value="F:pyrophosphatase activity"/>
    <property type="evidence" value="ECO:0007669"/>
    <property type="project" value="TreeGrafter"/>
</dbReference>
<dbReference type="SUPFAM" id="SSF53067">
    <property type="entry name" value="Actin-like ATPase domain"/>
    <property type="match status" value="2"/>
</dbReference>
<dbReference type="AlphaFoldDB" id="A0A345NQ94"/>
<protein>
    <submittedName>
        <fullName evidence="4">Ppx/GppA family phosphatase</fullName>
    </submittedName>
</protein>
<keyword evidence="5" id="KW-1185">Reference proteome</keyword>
<dbReference type="KEGG" id="orn:DV701_14715"/>
<reference evidence="4 5" key="1">
    <citation type="submission" date="2018-07" db="EMBL/GenBank/DDBJ databases">
        <title>Complete genome sequencing of Ornithinimicrobium sp. AMA3305.</title>
        <authorList>
            <person name="Bae J.-W."/>
        </authorList>
    </citation>
    <scope>NUCLEOTIDE SEQUENCE [LARGE SCALE GENOMIC DNA]</scope>
    <source>
        <strain evidence="4 5">AMA3305</strain>
    </source>
</reference>
<proteinExistence type="inferred from homology"/>
<dbReference type="InterPro" id="IPR003695">
    <property type="entry name" value="Ppx_GppA_N"/>
</dbReference>
<feature type="domain" description="Ppx/GppA phosphatase N-terminal" evidence="3">
    <location>
        <begin position="32"/>
        <end position="303"/>
    </location>
</feature>
<dbReference type="Proteomes" id="UP000253790">
    <property type="component" value="Chromosome"/>
</dbReference>
<evidence type="ECO:0000256" key="2">
    <source>
        <dbReference type="ARBA" id="ARBA00022801"/>
    </source>
</evidence>
<evidence type="ECO:0000313" key="4">
    <source>
        <dbReference type="EMBL" id="AXH97202.1"/>
    </source>
</evidence>
<accession>A0A345NQ94</accession>
<sequence>MRLGVIDVGSNTVHLLVVDAHPGAHPLPDYSHSVTLRLAEHLTHEGTISAAGASTLARFVTDCTEVAESRGVSRLMGFATSAIREADNTEDVLEQVAAGSGVDLQVLAGEDEARVTFLAVRRWFGWSAGRILNVDIGGGSLEMAVGLDEEPDAAVSLPLGAGRLTRELAGDPPSAADVKDLRRRVRSEIATVHPTLTRAGGPNLTVGTSKTIRSLARVCGSAPQGEGPYVPRTLLRSDLAELVPRLATMTAAERVELPGVSAARAPQLLAGAVVVEAALDLLGVEALSICPWALREGLILRFLDGLPDD</sequence>
<dbReference type="FunFam" id="3.30.420.150:FF:000006">
    <property type="entry name" value="Ppx/GppA family phosphatase"/>
    <property type="match status" value="1"/>
</dbReference>
<dbReference type="Pfam" id="PF02541">
    <property type="entry name" value="Ppx-GppA"/>
    <property type="match status" value="1"/>
</dbReference>
<comment type="similarity">
    <text evidence="1">Belongs to the GppA/Ppx family.</text>
</comment>
<evidence type="ECO:0000259" key="3">
    <source>
        <dbReference type="Pfam" id="PF02541"/>
    </source>
</evidence>
<name>A0A345NQ94_9MICO</name>
<dbReference type="PANTHER" id="PTHR30005:SF0">
    <property type="entry name" value="RETROGRADE REGULATION PROTEIN 2"/>
    <property type="match status" value="1"/>
</dbReference>
<dbReference type="EMBL" id="CP031229">
    <property type="protein sequence ID" value="AXH97202.1"/>
    <property type="molecule type" value="Genomic_DNA"/>
</dbReference>
<dbReference type="InterPro" id="IPR050273">
    <property type="entry name" value="GppA/Ppx_hydrolase"/>
</dbReference>
<keyword evidence="2" id="KW-0378">Hydrolase</keyword>
<evidence type="ECO:0000256" key="1">
    <source>
        <dbReference type="ARBA" id="ARBA00007125"/>
    </source>
</evidence>
<dbReference type="Gene3D" id="3.30.420.150">
    <property type="entry name" value="Exopolyphosphatase. Domain 2"/>
    <property type="match status" value="1"/>
</dbReference>
<organism evidence="4 5">
    <name type="scientific">Ornithinimicrobium avium</name>
    <dbReference type="NCBI Taxonomy" id="2283195"/>
    <lineage>
        <taxon>Bacteria</taxon>
        <taxon>Bacillati</taxon>
        <taxon>Actinomycetota</taxon>
        <taxon>Actinomycetes</taxon>
        <taxon>Micrococcales</taxon>
        <taxon>Ornithinimicrobiaceae</taxon>
        <taxon>Ornithinimicrobium</taxon>
    </lineage>
</organism>
<dbReference type="PANTHER" id="PTHR30005">
    <property type="entry name" value="EXOPOLYPHOSPHATASE"/>
    <property type="match status" value="1"/>
</dbReference>
<dbReference type="Gene3D" id="3.30.420.40">
    <property type="match status" value="1"/>
</dbReference>
<dbReference type="OrthoDB" id="9793035at2"/>
<dbReference type="RefSeq" id="WP_114929325.1">
    <property type="nucleotide sequence ID" value="NZ_CP031229.1"/>
</dbReference>
<dbReference type="CDD" id="cd24056">
    <property type="entry name" value="ASKHA_NBD_MtPPX1-like"/>
    <property type="match status" value="1"/>
</dbReference>
<evidence type="ECO:0000313" key="5">
    <source>
        <dbReference type="Proteomes" id="UP000253790"/>
    </source>
</evidence>